<feature type="transmembrane region" description="Helical" evidence="11">
    <location>
        <begin position="456"/>
        <end position="477"/>
    </location>
</feature>
<dbReference type="InterPro" id="IPR023299">
    <property type="entry name" value="ATPase_P-typ_cyto_dom_N"/>
</dbReference>
<organism evidence="13 14">
    <name type="scientific">Cryptosporidium canis</name>
    <dbReference type="NCBI Taxonomy" id="195482"/>
    <lineage>
        <taxon>Eukaryota</taxon>
        <taxon>Sar</taxon>
        <taxon>Alveolata</taxon>
        <taxon>Apicomplexa</taxon>
        <taxon>Conoidasida</taxon>
        <taxon>Coccidia</taxon>
        <taxon>Eucoccidiorida</taxon>
        <taxon>Eimeriorina</taxon>
        <taxon>Cryptosporidiidae</taxon>
        <taxon>Cryptosporidium</taxon>
    </lineage>
</organism>
<dbReference type="PANTHER" id="PTHR43294:SF21">
    <property type="entry name" value="CATION TRANSPORTING ATPASE"/>
    <property type="match status" value="1"/>
</dbReference>
<feature type="transmembrane region" description="Helical" evidence="11">
    <location>
        <begin position="292"/>
        <end position="309"/>
    </location>
</feature>
<proteinExistence type="predicted"/>
<dbReference type="InterPro" id="IPR050510">
    <property type="entry name" value="Cation_transp_ATPase_P-type"/>
</dbReference>
<comment type="subcellular location">
    <subcellularLocation>
        <location evidence="1">Cell membrane</location>
        <topology evidence="1">Multi-pass membrane protein</topology>
    </subcellularLocation>
</comment>
<evidence type="ECO:0000256" key="8">
    <source>
        <dbReference type="ARBA" id="ARBA00023136"/>
    </source>
</evidence>
<evidence type="ECO:0000256" key="3">
    <source>
        <dbReference type="ARBA" id="ARBA00022692"/>
    </source>
</evidence>
<evidence type="ECO:0000256" key="7">
    <source>
        <dbReference type="ARBA" id="ARBA00022989"/>
    </source>
</evidence>
<keyword evidence="6" id="KW-1278">Translocase</keyword>
<dbReference type="EMBL" id="JAPCXB010000089">
    <property type="protein sequence ID" value="KAJ1608939.1"/>
    <property type="molecule type" value="Genomic_DNA"/>
</dbReference>
<keyword evidence="9" id="KW-0175">Coiled coil</keyword>
<dbReference type="InterPro" id="IPR018303">
    <property type="entry name" value="ATPase_P-typ_P_site"/>
</dbReference>
<keyword evidence="2" id="KW-1003">Cell membrane</keyword>
<feature type="domain" description="Cation-transporting P-type ATPase N-terminal" evidence="12">
    <location>
        <begin position="213"/>
        <end position="288"/>
    </location>
</feature>
<dbReference type="SMART" id="SM00831">
    <property type="entry name" value="Cation_ATPase_N"/>
    <property type="match status" value="1"/>
</dbReference>
<evidence type="ECO:0000259" key="12">
    <source>
        <dbReference type="SMART" id="SM00831"/>
    </source>
</evidence>
<dbReference type="InterPro" id="IPR001757">
    <property type="entry name" value="P_typ_ATPase"/>
</dbReference>
<evidence type="ECO:0000256" key="6">
    <source>
        <dbReference type="ARBA" id="ARBA00022967"/>
    </source>
</evidence>
<dbReference type="InterPro" id="IPR036412">
    <property type="entry name" value="HAD-like_sf"/>
</dbReference>
<dbReference type="InterPro" id="IPR004014">
    <property type="entry name" value="ATPase_P-typ_cation-transptr_N"/>
</dbReference>
<feature type="coiled-coil region" evidence="9">
    <location>
        <begin position="2130"/>
        <end position="2157"/>
    </location>
</feature>
<dbReference type="Gene3D" id="1.20.1110.10">
    <property type="entry name" value="Calcium-transporting ATPase, transmembrane domain"/>
    <property type="match status" value="3"/>
</dbReference>
<dbReference type="InterPro" id="IPR059000">
    <property type="entry name" value="ATPase_P-type_domA"/>
</dbReference>
<evidence type="ECO:0000256" key="5">
    <source>
        <dbReference type="ARBA" id="ARBA00022840"/>
    </source>
</evidence>
<feature type="coiled-coil region" evidence="9">
    <location>
        <begin position="1969"/>
        <end position="2052"/>
    </location>
</feature>
<dbReference type="SFLD" id="SFLDF00027">
    <property type="entry name" value="p-type_atpase"/>
    <property type="match status" value="1"/>
</dbReference>
<evidence type="ECO:0000256" key="2">
    <source>
        <dbReference type="ARBA" id="ARBA00022475"/>
    </source>
</evidence>
<feature type="transmembrane region" description="Helical" evidence="11">
    <location>
        <begin position="1467"/>
        <end position="1485"/>
    </location>
</feature>
<keyword evidence="14" id="KW-1185">Reference proteome</keyword>
<dbReference type="InterPro" id="IPR044492">
    <property type="entry name" value="P_typ_ATPase_HD_dom"/>
</dbReference>
<dbReference type="InterPro" id="IPR023214">
    <property type="entry name" value="HAD_sf"/>
</dbReference>
<gene>
    <name evidence="13" type="ORF">OJ252_2363</name>
</gene>
<dbReference type="InterPro" id="IPR008250">
    <property type="entry name" value="ATPase_P-typ_transduc_dom_A_sf"/>
</dbReference>
<feature type="transmembrane region" description="Helical" evidence="11">
    <location>
        <begin position="1437"/>
        <end position="1455"/>
    </location>
</feature>
<feature type="transmembrane region" description="Helical" evidence="11">
    <location>
        <begin position="264"/>
        <end position="286"/>
    </location>
</feature>
<accession>A0ABQ8P5F7</accession>
<dbReference type="SUPFAM" id="SSF56784">
    <property type="entry name" value="HAD-like"/>
    <property type="match status" value="1"/>
</dbReference>
<dbReference type="Pfam" id="PF00122">
    <property type="entry name" value="E1-E2_ATPase"/>
    <property type="match status" value="1"/>
</dbReference>
<dbReference type="Gene3D" id="3.40.50.1000">
    <property type="entry name" value="HAD superfamily/HAD-like"/>
    <property type="match status" value="2"/>
</dbReference>
<dbReference type="InterPro" id="IPR023298">
    <property type="entry name" value="ATPase_P-typ_TM_dom_sf"/>
</dbReference>
<name>A0ABQ8P5F7_9CRYT</name>
<evidence type="ECO:0000256" key="11">
    <source>
        <dbReference type="SAM" id="Phobius"/>
    </source>
</evidence>
<dbReference type="PANTHER" id="PTHR43294">
    <property type="entry name" value="SODIUM/POTASSIUM-TRANSPORTING ATPASE SUBUNIT ALPHA"/>
    <property type="match status" value="1"/>
</dbReference>
<protein>
    <submittedName>
        <fullName evidence="13">P-type ATPase</fullName>
    </submittedName>
</protein>
<dbReference type="PRINTS" id="PR00119">
    <property type="entry name" value="CATATPASE"/>
</dbReference>
<keyword evidence="3 11" id="KW-0812">Transmembrane</keyword>
<dbReference type="SFLD" id="SFLDS00003">
    <property type="entry name" value="Haloacid_Dehalogenase"/>
    <property type="match status" value="1"/>
</dbReference>
<dbReference type="SUPFAM" id="SSF81653">
    <property type="entry name" value="Calcium ATPase, transduction domain A"/>
    <property type="match status" value="1"/>
</dbReference>
<keyword evidence="7 11" id="KW-1133">Transmembrane helix</keyword>
<keyword evidence="5" id="KW-0067">ATP-binding</keyword>
<dbReference type="SUPFAM" id="SSF81665">
    <property type="entry name" value="Calcium ATPase, transmembrane domain M"/>
    <property type="match status" value="1"/>
</dbReference>
<feature type="coiled-coil region" evidence="9">
    <location>
        <begin position="1783"/>
        <end position="1849"/>
    </location>
</feature>
<dbReference type="InterPro" id="IPR006068">
    <property type="entry name" value="ATPase_P-typ_cation-transptr_C"/>
</dbReference>
<feature type="transmembrane region" description="Helical" evidence="11">
    <location>
        <begin position="489"/>
        <end position="517"/>
    </location>
</feature>
<feature type="region of interest" description="Disordered" evidence="10">
    <location>
        <begin position="1518"/>
        <end position="1564"/>
    </location>
</feature>
<evidence type="ECO:0000313" key="13">
    <source>
        <dbReference type="EMBL" id="KAJ1608939.1"/>
    </source>
</evidence>
<dbReference type="SFLD" id="SFLDG00002">
    <property type="entry name" value="C1.7:_P-type_atpase_like"/>
    <property type="match status" value="1"/>
</dbReference>
<reference evidence="13" key="1">
    <citation type="submission" date="2022-10" db="EMBL/GenBank/DDBJ databases">
        <title>Adaptive evolution leads to modifications in subtelomeric GC content in a zoonotic Cryptosporidium species.</title>
        <authorList>
            <person name="Li J."/>
            <person name="Feng Y."/>
            <person name="Xiao L."/>
        </authorList>
    </citation>
    <scope>NUCLEOTIDE SEQUENCE</scope>
    <source>
        <strain evidence="13">25894</strain>
    </source>
</reference>
<evidence type="ECO:0000256" key="10">
    <source>
        <dbReference type="SAM" id="MobiDB-lite"/>
    </source>
</evidence>
<feature type="coiled-coil region" evidence="9">
    <location>
        <begin position="2216"/>
        <end position="2261"/>
    </location>
</feature>
<dbReference type="Gene3D" id="2.70.150.10">
    <property type="entry name" value="Calcium-transporting ATPase, cytoplasmic transduction domain A"/>
    <property type="match status" value="1"/>
</dbReference>
<evidence type="ECO:0000256" key="1">
    <source>
        <dbReference type="ARBA" id="ARBA00004651"/>
    </source>
</evidence>
<dbReference type="Proteomes" id="UP001071777">
    <property type="component" value="Unassembled WGS sequence"/>
</dbReference>
<evidence type="ECO:0000313" key="14">
    <source>
        <dbReference type="Proteomes" id="UP001071777"/>
    </source>
</evidence>
<keyword evidence="4" id="KW-0547">Nucleotide-binding</keyword>
<feature type="transmembrane region" description="Helical" evidence="11">
    <location>
        <begin position="1406"/>
        <end position="1425"/>
    </location>
</feature>
<keyword evidence="8 11" id="KW-0472">Membrane</keyword>
<dbReference type="Gene3D" id="3.40.1110.10">
    <property type="entry name" value="Calcium-transporting ATPase, cytoplasmic domain N"/>
    <property type="match status" value="2"/>
</dbReference>
<dbReference type="NCBIfam" id="TIGR01494">
    <property type="entry name" value="ATPase_P-type"/>
    <property type="match status" value="2"/>
</dbReference>
<dbReference type="Pfam" id="PF00690">
    <property type="entry name" value="Cation_ATPase_N"/>
    <property type="match status" value="1"/>
</dbReference>
<evidence type="ECO:0000256" key="4">
    <source>
        <dbReference type="ARBA" id="ARBA00022741"/>
    </source>
</evidence>
<evidence type="ECO:0000256" key="9">
    <source>
        <dbReference type="SAM" id="Coils"/>
    </source>
</evidence>
<feature type="transmembrane region" description="Helical" evidence="11">
    <location>
        <begin position="1194"/>
        <end position="1216"/>
    </location>
</feature>
<feature type="transmembrane region" description="Helical" evidence="11">
    <location>
        <begin position="1255"/>
        <end position="1280"/>
    </location>
</feature>
<sequence>MIESDDYVESIKQNQTVQSSMATKSSPATLHSILNSEKILEMSSHSSVKDLNPYSPNIAACNYIGNNSSPSSRIASPISSASVFVDMTPNGRHLLHAEIADEEPNPETCSPNPQKFLQNRLNLLASRNLLNHFVNSNENNYFGKQLSSDVISSIPDLQYNETAVQDMVINKLSMSTQMLPDTIEEARKRDPEFVSKALEQTFEDNESQKPIHYWSQIEFDILINELSTNVIDGIDEGIAAELMEKKYGPNKLQKEKHEPIWKTFLSQFTSLVVSLLLVAGVVSLAFQEWIEGIGILFIVLINASLATYMENNASNALAKLADLSSPKCTVIRSGVINIIPAYNLIPGDVVLLRTGDSVPADVRLIEATEIKCNEALLTGESEDVSKHLKNSDPNSPFPTNICFASTAITNGTGKAIVVLTGMNTQIGRIAQQLKLASGSSNSGTPLQIGLNRLGGFIGFMSLIVLVIIVIVALLTNYKDPSHPNSNPVFGIILVAVGFAVSSIPEGLPMVVTICLSIGCSEMCRRKANIRKLPAVETLGCCSVICSDKTGTLTEGKMTAVKLATFSRGHRIFSNNYLNSNTPPNEDAQENNTFVFSFYPTKGSDPNGGIFLSSSLTQNIKEDIMNLLSLNKDKTIEMVDNSGIEYSQVPSTEKVSLKLINYNSICKDFGDPINSHLPQTKYVRGALLAGYLNSYGTALVYDHESSSWKTRGNMSEGAIVVAAAKASFGIKNKMFDSRNQDDERRQSNTIKIDNLIHSKLSVRGLNSISNGGNTVVDVVTTGSSPIMSAQDSGSADSNKIKNNITDLNCTDNKINLPTQDEVEYLRVPSAEVPFTSSRKMMMTVHSLATPNKFGDIIFSNSEPKYSKQYNIQNKAPNFCSQRYSKTVENLDSGVYTHVAILKGAPDRMVKHIGFMLNTSWKNDESIVHVDYSERINQKELFEIENTNRALSAEALRVLGIAILPLTSEDFFDLVTEECSDKRLQYVLNKNELILLGLIGFLDPPRPGVEKAITKCCEAGVRVIMITGDQQPTACAIARSIGLLADEFISVNNSENDTNVSHEASGSIVCNQLHENGDASRPHLSNDLFDKIVSSVSVFCRAQPEDKIAIVRSLQRQGEVVAMTGDGVNDAPALKAADIGVAMGISGTEVAKGASEMVLLDDNFVTIVNAIEEGRKIYSNVQKFVAFLLGTNIGEIIYLSIAIAAQLPIPIAALQILFLNLMSDGGPAVALSVDPPDPNMMKVPPRPKKSPIMTRDWWIFGNIPHAIFEAICVLSVLIISMYTSLGVFRRNSIESLCLHDSSNRYFCQTHEWRLNLLDLNKTGWVTNIDFYNPLTESMEQILGVAKGRVESTLSPSDIPYVKGIYEKAEILGITCVSGKNGWCIPQHKTINDEYVDLVAFGTIRGRTASFIAAVFCEMLRAYTVRTWDWFTRPLFNNPWLHFACSLSASSTLIVTFTPGLQKIFGTCTIYWWLYILAIGAGFLNMAFDELVPKPLYRKIIERRRIRAKILAERDSHISDPRLNLNKGSGSETQYDKKKLPETQNQSLKPETDENVHISNKSKRKSRKLNLETSLALLGDAPKTTNELLQELAQTVKEGQTLQKDVEVLKKVVFDHNSRSNQFYFHPNTSGIISHAHKEFDQYGNSLFQNKFDEEIDASSQQECYTSMRPIDFTKKSIIQPSLIRSLQMDAITSHNFQIGHPSLHHYIKSHLIRILKRMKQAEQIQISIRNLYKHVKSNVIEYIEEEKGIVTKLLNEIESLSNIKLMYEHSLQEKDTIITTMNDSISILKIENKNLCENYNTAQKEKELLENKMNVRLNHLELENADLKNSVKLMESKYEEAKLELNRTKRQSDEFESFVSQLKNMGIIEQIDSKYLVNDNKPLNEELLLLKDLLKDKRDREELLHRNISQLSDENGRLNASFLEQKTLLDKKIRENRILQSILENYKLRICDFEDKNMSLQSEINNWRIKTESEAEEAKHAKMKISQLESELKSYKNELDNRSIEFNNSLSRLGQVYVELNETKQLLKERKNEVESCNEKIISINRENKELNDALSSQFHLNRKKDVEIESIKSEFKLATNNLESERLINCELKKKIAELEVNYSKIENDRFEIHKELNSKCVTEMEKTECLEKVSKEYDELKKELLQKDLIINGLKDQLKETVDCLEKESLNKINLIKGELHEKFVNEIRTIEESKKSISIENESLIEEIVHQKKMIQELIYEKISLNNELNSLKEAEEANKKQFESSIQVLSKELSALQELGSFRALESHEIGQISKFIRHIGKLENDICLSGDEDAQNIPLHQIQSTTAPPSNYSVLKSDVDDFNYDSAVSIENKTDINIELYNFCRTEASLSAQCEMAYIDLISQTKRFRDISEKLKILEEILKKNGEKSISEIATNYFEELDMIGISSEKLFEIINSKNISKVEMDNEISDRITEISRAWVLEAEASKNILDHAHKIRNKAAKDRMRWLEKKN</sequence>
<dbReference type="Pfam" id="PF00702">
    <property type="entry name" value="Hydrolase"/>
    <property type="match status" value="1"/>
</dbReference>
<dbReference type="PROSITE" id="PS00154">
    <property type="entry name" value="ATPASE_E1_E2"/>
    <property type="match status" value="1"/>
</dbReference>
<comment type="caution">
    <text evidence="13">The sequence shown here is derived from an EMBL/GenBank/DDBJ whole genome shotgun (WGS) entry which is preliminary data.</text>
</comment>
<dbReference type="Pfam" id="PF00689">
    <property type="entry name" value="Cation_ATPase_C"/>
    <property type="match status" value="1"/>
</dbReference>
<dbReference type="SUPFAM" id="SSF81660">
    <property type="entry name" value="Metal cation-transporting ATPase, ATP-binding domain N"/>
    <property type="match status" value="1"/>
</dbReference>